<reference evidence="2 3" key="1">
    <citation type="submission" date="2014-12" db="EMBL/GenBank/DDBJ databases">
        <title>16Stimator: statistical estimation of ribosomal gene copy numbers from draft genome assemblies.</title>
        <authorList>
            <person name="Perisin M.A."/>
            <person name="Vetter M."/>
            <person name="Gilbert J.A."/>
            <person name="Bergelson J."/>
        </authorList>
    </citation>
    <scope>NUCLEOTIDE SEQUENCE [LARGE SCALE GENOMIC DNA]</scope>
    <source>
        <strain evidence="2 3">MEJ076</strain>
    </source>
</reference>
<evidence type="ECO:0000313" key="2">
    <source>
        <dbReference type="EMBL" id="KIQ05015.1"/>
    </source>
</evidence>
<feature type="region of interest" description="Disordered" evidence="1">
    <location>
        <begin position="96"/>
        <end position="118"/>
    </location>
</feature>
<gene>
    <name evidence="2" type="ORF">RU07_02075</name>
</gene>
<dbReference type="AlphaFoldDB" id="A0A0D0L5I4"/>
<dbReference type="Proteomes" id="UP000035017">
    <property type="component" value="Unassembled WGS sequence"/>
</dbReference>
<name>A0A0D0L5I4_AGRTU</name>
<accession>A0A0D0L5I4</accession>
<dbReference type="OrthoDB" id="8373799at2"/>
<dbReference type="EMBL" id="JXQV01000003">
    <property type="protein sequence ID" value="KIQ05015.1"/>
    <property type="molecule type" value="Genomic_DNA"/>
</dbReference>
<evidence type="ECO:0000313" key="3">
    <source>
        <dbReference type="Proteomes" id="UP000035017"/>
    </source>
</evidence>
<proteinExistence type="predicted"/>
<comment type="caution">
    <text evidence="2">The sequence shown here is derived from an EMBL/GenBank/DDBJ whole genome shotgun (WGS) entry which is preliminary data.</text>
</comment>
<feature type="compositionally biased region" description="Acidic residues" evidence="1">
    <location>
        <begin position="108"/>
        <end position="118"/>
    </location>
</feature>
<protein>
    <submittedName>
        <fullName evidence="2">Uncharacterized protein</fullName>
    </submittedName>
</protein>
<evidence type="ECO:0000256" key="1">
    <source>
        <dbReference type="SAM" id="MobiDB-lite"/>
    </source>
</evidence>
<sequence>MKINLSPSRRDDKLTVEKTGDRLRINGELFNFNPVPEGATIKASDIPCDWICGDVTRINGEIELTLILPHGANPSQAVAFPAALEDVQDGVVALPFDPEPEPPVMPELPEEEADHVDA</sequence>
<organism evidence="2 3">
    <name type="scientific">Agrobacterium tumefaciens</name>
    <dbReference type="NCBI Taxonomy" id="358"/>
    <lineage>
        <taxon>Bacteria</taxon>
        <taxon>Pseudomonadati</taxon>
        <taxon>Pseudomonadota</taxon>
        <taxon>Alphaproteobacteria</taxon>
        <taxon>Hyphomicrobiales</taxon>
        <taxon>Rhizobiaceae</taxon>
        <taxon>Rhizobium/Agrobacterium group</taxon>
        <taxon>Agrobacterium</taxon>
        <taxon>Agrobacterium tumefaciens complex</taxon>
    </lineage>
</organism>